<dbReference type="AlphaFoldDB" id="A8HVJ3"/>
<keyword evidence="5 7" id="KW-0520">NAD</keyword>
<gene>
    <name evidence="7" type="primary">pdxA</name>
    <name evidence="8" type="ordered locus">AZC_4321</name>
</gene>
<protein>
    <recommendedName>
        <fullName evidence="7">4-hydroxythreonine-4-phosphate dehydrogenase</fullName>
        <ecNumber evidence="7">1.1.1.262</ecNumber>
    </recommendedName>
    <alternativeName>
        <fullName evidence="7">4-(phosphohydroxy)-L-threonine dehydrogenase</fullName>
    </alternativeName>
</protein>
<comment type="catalytic activity">
    <reaction evidence="7">
        <text>4-(phosphooxy)-L-threonine + NAD(+) = 3-amino-2-oxopropyl phosphate + CO2 + NADH</text>
        <dbReference type="Rhea" id="RHEA:32275"/>
        <dbReference type="ChEBI" id="CHEBI:16526"/>
        <dbReference type="ChEBI" id="CHEBI:57279"/>
        <dbReference type="ChEBI" id="CHEBI:57540"/>
        <dbReference type="ChEBI" id="CHEBI:57945"/>
        <dbReference type="ChEBI" id="CHEBI:58452"/>
        <dbReference type="EC" id="1.1.1.262"/>
    </reaction>
</comment>
<keyword evidence="7" id="KW-0862">Zinc</keyword>
<dbReference type="EC" id="1.1.1.262" evidence="7"/>
<evidence type="ECO:0000256" key="3">
    <source>
        <dbReference type="ARBA" id="ARBA00022857"/>
    </source>
</evidence>
<dbReference type="Pfam" id="PF04166">
    <property type="entry name" value="PdxA"/>
    <property type="match status" value="1"/>
</dbReference>
<keyword evidence="4 7" id="KW-0560">Oxidoreductase</keyword>
<comment type="cofactor">
    <cofactor evidence="7">
        <name>Zn(2+)</name>
        <dbReference type="ChEBI" id="CHEBI:29105"/>
    </cofactor>
    <cofactor evidence="7">
        <name>Mg(2+)</name>
        <dbReference type="ChEBI" id="CHEBI:18420"/>
    </cofactor>
    <cofactor evidence="7">
        <name>Co(2+)</name>
        <dbReference type="ChEBI" id="CHEBI:48828"/>
    </cofactor>
    <text evidence="7">Binds 1 divalent metal cation per subunit. Can use ions such as Zn(2+), Mg(2+) or Co(2+).</text>
</comment>
<evidence type="ECO:0000313" key="9">
    <source>
        <dbReference type="Proteomes" id="UP000000270"/>
    </source>
</evidence>
<dbReference type="GO" id="GO:0050570">
    <property type="term" value="F:4-hydroxythreonine-4-phosphate dehydrogenase activity"/>
    <property type="evidence" value="ECO:0007669"/>
    <property type="project" value="UniProtKB-UniRule"/>
</dbReference>
<dbReference type="GO" id="GO:0005737">
    <property type="term" value="C:cytoplasm"/>
    <property type="evidence" value="ECO:0007669"/>
    <property type="project" value="UniProtKB-SubCell"/>
</dbReference>
<sequence>MTAALALSLGEPAGIGPDVVLAAWRAREAAGLPAFFVVGDPACLAARARLLGLSVPIEIVEPGTAASAFREALPVVPAGPRATAEPGRPDGTSARAVVESLDRAVDLVQAGAAAGLVTAPLAKAVVYEAGFRFPGHTEYLAARCTPPGGPAPRPVMMIWSQALAVVPATIHIPLAQVPAAVTADLLVETGRIVARDMVRRFGLPRPRLAFAGLNPHAGEAGTIGREDEAVVRPAIERLRAEGIEATGPFPADTLFHAEAREAYDVVIGMYHDQVLIPAKTLAFHDGVNATLGLPLVRTSPDHGTAFAIAGTGRANPSSLMAALRLARRFADADAA</sequence>
<dbReference type="EMBL" id="AP009384">
    <property type="protein sequence ID" value="BAF90319.1"/>
    <property type="molecule type" value="Genomic_DNA"/>
</dbReference>
<feature type="binding site" evidence="7">
    <location>
        <position position="136"/>
    </location>
    <ligand>
        <name>substrate</name>
    </ligand>
</feature>
<comment type="subunit">
    <text evidence="7">Homodimer.</text>
</comment>
<dbReference type="GO" id="GO:0051287">
    <property type="term" value="F:NAD binding"/>
    <property type="evidence" value="ECO:0007669"/>
    <property type="project" value="InterPro"/>
</dbReference>
<reference evidence="9" key="2">
    <citation type="submission" date="2007-04" db="EMBL/GenBank/DDBJ databases">
        <title>Complete genome sequence of the nitrogen-fixing bacterium Azorhizobium caulinodans ORS571.</title>
        <authorList>
            <person name="Lee K.B."/>
            <person name="Backer P.D."/>
            <person name="Aono T."/>
            <person name="Liu C.T."/>
            <person name="Suzuki S."/>
            <person name="Suzuki T."/>
            <person name="Kaneko T."/>
            <person name="Yamada M."/>
            <person name="Tabata S."/>
            <person name="Kupfer D.M."/>
            <person name="Najar F.Z."/>
            <person name="Wiley G.B."/>
            <person name="Roe B."/>
            <person name="Binnewies T."/>
            <person name="Ussery D."/>
            <person name="Vereecke D."/>
            <person name="Gevers D."/>
            <person name="Holsters M."/>
            <person name="Oyaizu H."/>
        </authorList>
    </citation>
    <scope>NUCLEOTIDE SEQUENCE [LARGE SCALE GENOMIC DNA]</scope>
    <source>
        <strain evidence="9">ATCC 43989 / DSM 5975 / JCM 20966 / LMG 6465 / NBRC 14845 / NCIMB 13405 / ORS 571</strain>
    </source>
</reference>
<comment type="similarity">
    <text evidence="7">Belongs to the PdxA family.</text>
</comment>
<comment type="miscellaneous">
    <text evidence="7">The active site is located at the dimer interface.</text>
</comment>
<comment type="pathway">
    <text evidence="7">Cofactor biosynthesis; pyridoxine 5'-phosphate biosynthesis; pyridoxine 5'-phosphate from D-erythrose 4-phosphate: step 4/5.</text>
</comment>
<reference evidence="8 9" key="1">
    <citation type="journal article" date="2007" name="Appl. Environ. Microbiol.">
        <title>Rhizobial factors required for stem nodule maturation and maintenance in Sesbania rostrata-Azorhizobium caulinodans ORS571 symbiosis.</title>
        <authorList>
            <person name="Suzuki S."/>
            <person name="Aono T."/>
            <person name="Lee KB."/>
            <person name="Suzuki T."/>
            <person name="Liu CT."/>
            <person name="Miwa H."/>
            <person name="Wakao S."/>
            <person name="Iki T."/>
            <person name="Oyaizu H."/>
        </authorList>
    </citation>
    <scope>NUCLEOTIDE SEQUENCE [LARGE SCALE GENOMIC DNA]</scope>
    <source>
        <strain evidence="9">ATCC 43989 / DSM 5975 / JCM 20966 / LMG 6465 / NBRC 14845 / NCIMB 13405 / ORS 571</strain>
    </source>
</reference>
<dbReference type="UniPathway" id="UPA00244">
    <property type="reaction ID" value="UER00312"/>
</dbReference>
<reference evidence="8 9" key="6">
    <citation type="journal article" date="2011" name="Appl. Environ. Microbiol.">
        <title>Involvement of the azorhizobial chromosome partition gene (parA) in the onset of bacteroid differentiation during Sesbania rostrata stem nodule development.</title>
        <authorList>
            <person name="Liu CT."/>
            <person name="Lee KB."/>
            <person name="Wang YS."/>
            <person name="Peng MH."/>
            <person name="Lee KT."/>
            <person name="Suzuki S."/>
            <person name="Suzuki T."/>
            <person name="Oyaizu H."/>
        </authorList>
    </citation>
    <scope>NUCLEOTIDE SEQUENCE [LARGE SCALE GENOMIC DNA]</scope>
    <source>
        <strain evidence="9">ATCC 43989 / DSM 5975 / JCM 20966 / LMG 6465 / NBRC 14845 / NCIMB 13405 / ORS 571</strain>
    </source>
</reference>
<proteinExistence type="inferred from homology"/>
<feature type="binding site" evidence="7">
    <location>
        <position position="216"/>
    </location>
    <ligand>
        <name>a divalent metal cation</name>
        <dbReference type="ChEBI" id="CHEBI:60240"/>
        <note>ligand shared between dimeric partners</note>
    </ligand>
</feature>
<keyword evidence="3 7" id="KW-0521">NADP</keyword>
<dbReference type="NCBIfam" id="NF003699">
    <property type="entry name" value="PRK05312.1"/>
    <property type="match status" value="1"/>
</dbReference>
<reference evidence="8 9" key="4">
    <citation type="journal article" date="2009" name="Appl. Environ. Microbiol.">
        <title>Comparative genome-wide transcriptional profiling of Azorhizobium caulinodans ORS571 grown under free-living and symbiotic conditions.</title>
        <authorList>
            <person name="Tsukada S."/>
            <person name="Aono T."/>
            <person name="Akiba N."/>
            <person name="Lee KB."/>
            <person name="Liu CT."/>
            <person name="Toyazaki H."/>
            <person name="Oyaizu H."/>
        </authorList>
    </citation>
    <scope>NUCLEOTIDE SEQUENCE [LARGE SCALE GENOMIC DNA]</scope>
    <source>
        <strain evidence="9">ATCC 43989 / DSM 5975 / JCM 20966 / LMG 6465 / NBRC 14845 / NCIMB 13405 / ORS 571</strain>
    </source>
</reference>
<name>A8HVJ3_AZOC5</name>
<feature type="binding site" evidence="7">
    <location>
        <position position="288"/>
    </location>
    <ligand>
        <name>substrate</name>
    </ligand>
</feature>
<organism evidence="8 9">
    <name type="scientific">Azorhizobium caulinodans (strain ATCC 43989 / DSM 5975 / JCM 20966 / LMG 6465 / NBRC 14845 / NCIMB 13405 / ORS 571)</name>
    <dbReference type="NCBI Taxonomy" id="438753"/>
    <lineage>
        <taxon>Bacteria</taxon>
        <taxon>Pseudomonadati</taxon>
        <taxon>Pseudomonadota</taxon>
        <taxon>Alphaproteobacteria</taxon>
        <taxon>Hyphomicrobiales</taxon>
        <taxon>Xanthobacteraceae</taxon>
        <taxon>Azorhizobium</taxon>
    </lineage>
</organism>
<dbReference type="GO" id="GO:0042823">
    <property type="term" value="P:pyridoxal phosphate biosynthetic process"/>
    <property type="evidence" value="ECO:0007669"/>
    <property type="project" value="UniProtKB-UniRule"/>
</dbReference>
<evidence type="ECO:0000256" key="4">
    <source>
        <dbReference type="ARBA" id="ARBA00023002"/>
    </source>
</evidence>
<feature type="binding site" evidence="7">
    <location>
        <position position="279"/>
    </location>
    <ligand>
        <name>substrate</name>
    </ligand>
</feature>
<dbReference type="Proteomes" id="UP000000270">
    <property type="component" value="Chromosome"/>
</dbReference>
<keyword evidence="2 7" id="KW-0479">Metal-binding</keyword>
<evidence type="ECO:0000313" key="8">
    <source>
        <dbReference type="EMBL" id="BAF90319.1"/>
    </source>
</evidence>
<accession>A8HVJ3</accession>
<feature type="binding site" evidence="7">
    <location>
        <position position="271"/>
    </location>
    <ligand>
        <name>a divalent metal cation</name>
        <dbReference type="ChEBI" id="CHEBI:60240"/>
        <note>ligand shared between dimeric partners</note>
    </ligand>
</feature>
<comment type="subcellular location">
    <subcellularLocation>
        <location evidence="7">Cytoplasm</location>
    </subcellularLocation>
</comment>
<keyword evidence="7" id="KW-0170">Cobalt</keyword>
<dbReference type="GO" id="GO:0008270">
    <property type="term" value="F:zinc ion binding"/>
    <property type="evidence" value="ECO:0007669"/>
    <property type="project" value="UniProtKB-UniRule"/>
</dbReference>
<dbReference type="eggNOG" id="COG1995">
    <property type="taxonomic scope" value="Bacteria"/>
</dbReference>
<comment type="function">
    <text evidence="7">Catalyzes the NAD(P)-dependent oxidation of 4-(phosphooxy)-L-threonine (HTP) into 2-amino-3-oxo-4-(phosphooxy)butyric acid which spontaneously decarboxylates to form 3-amino-2-oxopropyl phosphate (AHAP).</text>
</comment>
<keyword evidence="7" id="KW-0460">Magnesium</keyword>
<evidence type="ECO:0000256" key="6">
    <source>
        <dbReference type="ARBA" id="ARBA00023096"/>
    </source>
</evidence>
<evidence type="ECO:0000256" key="7">
    <source>
        <dbReference type="HAMAP-Rule" id="MF_00536"/>
    </source>
</evidence>
<dbReference type="InterPro" id="IPR005255">
    <property type="entry name" value="PdxA_fam"/>
</dbReference>
<dbReference type="HAMAP" id="MF_00536">
    <property type="entry name" value="PdxA"/>
    <property type="match status" value="1"/>
</dbReference>
<keyword evidence="1 7" id="KW-0963">Cytoplasm</keyword>
<dbReference type="NCBIfam" id="TIGR00557">
    <property type="entry name" value="pdxA"/>
    <property type="match status" value="1"/>
</dbReference>
<dbReference type="GO" id="GO:0008615">
    <property type="term" value="P:pyridoxine biosynthetic process"/>
    <property type="evidence" value="ECO:0007669"/>
    <property type="project" value="UniProtKB-UniRule"/>
</dbReference>
<dbReference type="PANTHER" id="PTHR30004">
    <property type="entry name" value="4-HYDROXYTHREONINE-4-PHOSPHATE DEHYDROGENASE"/>
    <property type="match status" value="1"/>
</dbReference>
<dbReference type="SUPFAM" id="SSF53659">
    <property type="entry name" value="Isocitrate/Isopropylmalate dehydrogenase-like"/>
    <property type="match status" value="1"/>
</dbReference>
<dbReference type="RefSeq" id="WP_012172841.1">
    <property type="nucleotide sequence ID" value="NC_009937.1"/>
</dbReference>
<keyword evidence="9" id="KW-1185">Reference proteome</keyword>
<feature type="binding site" evidence="7">
    <location>
        <position position="137"/>
    </location>
    <ligand>
        <name>substrate</name>
    </ligand>
</feature>
<dbReference type="STRING" id="438753.AZC_4321"/>
<reference evidence="8 9" key="3">
    <citation type="journal article" date="2008" name="BMC Genomics">
        <title>The genome of the versatile nitrogen fixer Azorhizobium caulinodans ORS571.</title>
        <authorList>
            <person name="Lee KB."/>
            <person name="Backer P.D."/>
            <person name="Aono T."/>
            <person name="Liu CT."/>
            <person name="Suzuki S."/>
            <person name="Suzuki T."/>
            <person name="Kaneko T."/>
            <person name="Yamada M."/>
            <person name="Tabata S."/>
            <person name="Kupfer D.M."/>
            <person name="Najar F.Z."/>
            <person name="Wiley G.B."/>
            <person name="Roe B."/>
            <person name="Binnewies T.T."/>
            <person name="Ussery D.W."/>
            <person name="D'Haeze W."/>
            <person name="Herder J.D."/>
            <person name="Gevers D."/>
            <person name="Vereecke D."/>
            <person name="Holsters M."/>
            <person name="Oyaizu H."/>
        </authorList>
    </citation>
    <scope>NUCLEOTIDE SEQUENCE [LARGE SCALE GENOMIC DNA]</scope>
    <source>
        <strain evidence="9">ATCC 43989 / DSM 5975 / JCM 20966 / LMG 6465 / NBRC 14845 / NCIMB 13405 / ORS 571</strain>
    </source>
</reference>
<dbReference type="KEGG" id="azc:AZC_4321"/>
<dbReference type="InterPro" id="IPR037510">
    <property type="entry name" value="PdxA"/>
</dbReference>
<dbReference type="Gene3D" id="3.40.718.10">
    <property type="entry name" value="Isopropylmalate Dehydrogenase"/>
    <property type="match status" value="1"/>
</dbReference>
<dbReference type="GO" id="GO:0050897">
    <property type="term" value="F:cobalt ion binding"/>
    <property type="evidence" value="ECO:0007669"/>
    <property type="project" value="UniProtKB-UniRule"/>
</dbReference>
<keyword evidence="6 7" id="KW-0664">Pyridoxine biosynthesis</keyword>
<dbReference type="GO" id="GO:0000287">
    <property type="term" value="F:magnesium ion binding"/>
    <property type="evidence" value="ECO:0007669"/>
    <property type="project" value="UniProtKB-UniRule"/>
</dbReference>
<feature type="binding site" evidence="7">
    <location>
        <position position="171"/>
    </location>
    <ligand>
        <name>a divalent metal cation</name>
        <dbReference type="ChEBI" id="CHEBI:60240"/>
        <note>ligand shared between dimeric partners</note>
    </ligand>
</feature>
<dbReference type="HOGENOM" id="CLU_040168_2_0_5"/>
<evidence type="ECO:0000256" key="5">
    <source>
        <dbReference type="ARBA" id="ARBA00023027"/>
    </source>
</evidence>
<evidence type="ECO:0000256" key="1">
    <source>
        <dbReference type="ARBA" id="ARBA00022490"/>
    </source>
</evidence>
<reference evidence="8 9" key="5">
    <citation type="journal article" date="2010" name="Appl. Environ. Microbiol.">
        <title>phrR-like gene praR of Azorhizobium caulinodans ORS571 is essential for symbiosis with Sesbania rostrata and is involved in expression of reb genes.</title>
        <authorList>
            <person name="Akiba N."/>
            <person name="Aono T."/>
            <person name="Toyazaki H."/>
            <person name="Sato S."/>
            <person name="Oyaizu H."/>
        </authorList>
    </citation>
    <scope>NUCLEOTIDE SEQUENCE [LARGE SCALE GENOMIC DNA]</scope>
    <source>
        <strain evidence="9">ATCC 43989 / DSM 5975 / JCM 20966 / LMG 6465 / NBRC 14845 / NCIMB 13405 / ORS 571</strain>
    </source>
</reference>
<feature type="binding site" evidence="7">
    <location>
        <position position="297"/>
    </location>
    <ligand>
        <name>substrate</name>
    </ligand>
</feature>
<evidence type="ECO:0000256" key="2">
    <source>
        <dbReference type="ARBA" id="ARBA00022723"/>
    </source>
</evidence>
<dbReference type="PANTHER" id="PTHR30004:SF6">
    <property type="entry name" value="D-THREONATE 4-PHOSPHATE DEHYDROGENASE"/>
    <property type="match status" value="1"/>
</dbReference>